<evidence type="ECO:0000313" key="3">
    <source>
        <dbReference type="EMBL" id="KAF9609491.1"/>
    </source>
</evidence>
<reference evidence="3 4" key="1">
    <citation type="submission" date="2020-10" db="EMBL/GenBank/DDBJ databases">
        <title>The Coptis chinensis genome and diversification of protoberbering-type alkaloids.</title>
        <authorList>
            <person name="Wang B."/>
            <person name="Shu S."/>
            <person name="Song C."/>
            <person name="Liu Y."/>
        </authorList>
    </citation>
    <scope>NUCLEOTIDE SEQUENCE [LARGE SCALE GENOMIC DNA]</scope>
    <source>
        <strain evidence="3">HL-2020</strain>
        <tissue evidence="3">Leaf</tissue>
    </source>
</reference>
<sequence>MDDSSLPESTIISDMTHVRRDHQQRERNRRQYMSEEQLSLVRERDRLRKQDRRRRMTDEQRALKRVRSRERSRAYYQRQKKLRADEQERLKHKELCSSGSNQLQSRTKSVPINTQCSHHSVNAEESSQLQSQEESIQVDAQGSQHSGVTVVGYDVDVKHLLSLLKQHIESELSRFTGNHLPITLDVNGHTFRVNIGIPRSHIRASKNKEGKSGAALLGLPNPLPPPRDWKIMARVSRIWEAIDYTTDEVKSLDMLLIDEHGHQIHAKVDKSLMNKFQRQIVEQEIYSLDRFSLSKSKNKYNVTPGDISLVSIGTPKIKPLKIKDINFPEHAFSFVNFDQIPSKTDNNHLIDVIERVREWNKLRSVTKRNGNKTVIRNIQLQDQYPIPQQTKLLLREPPQTLPSHNKKTLSEIIVAINDDSSQQMHFTVEATISKVLLDKGWSYIACPHCRKTLEKTNSGYKCTKDGIVSPKQKPCGLLVWSLTIALCFAFNREEVGHFELKKEGNSAAFDVYILRGVSIPAFDIDTLWEFQPKKIVAVVLASLPILTLKAYGLAC</sequence>
<dbReference type="CDD" id="cd04480">
    <property type="entry name" value="RPA1_DBD_A_like"/>
    <property type="match status" value="1"/>
</dbReference>
<dbReference type="AlphaFoldDB" id="A0A835M3L5"/>
<feature type="domain" description="Replication protein A 70 kDa DNA-binding subunit B/D first OB fold" evidence="2">
    <location>
        <begin position="228"/>
        <end position="304"/>
    </location>
</feature>
<feature type="region of interest" description="Disordered" evidence="1">
    <location>
        <begin position="118"/>
        <end position="137"/>
    </location>
</feature>
<proteinExistence type="predicted"/>
<dbReference type="SUPFAM" id="SSF50249">
    <property type="entry name" value="Nucleic acid-binding proteins"/>
    <property type="match status" value="2"/>
</dbReference>
<feature type="compositionally biased region" description="Low complexity" evidence="1">
    <location>
        <begin position="124"/>
        <end position="137"/>
    </location>
</feature>
<evidence type="ECO:0000313" key="4">
    <source>
        <dbReference type="Proteomes" id="UP000631114"/>
    </source>
</evidence>
<name>A0A835M3L5_9MAGN</name>
<keyword evidence="4" id="KW-1185">Reference proteome</keyword>
<dbReference type="Gene3D" id="2.40.50.140">
    <property type="entry name" value="Nucleic acid-binding proteins"/>
    <property type="match status" value="3"/>
</dbReference>
<gene>
    <name evidence="3" type="ORF">IFM89_016577</name>
</gene>
<dbReference type="Proteomes" id="UP000631114">
    <property type="component" value="Unassembled WGS sequence"/>
</dbReference>
<comment type="caution">
    <text evidence="3">The sequence shown here is derived from an EMBL/GenBank/DDBJ whole genome shotgun (WGS) entry which is preliminary data.</text>
</comment>
<dbReference type="InterPro" id="IPR012340">
    <property type="entry name" value="NA-bd_OB-fold"/>
</dbReference>
<dbReference type="Pfam" id="PF02721">
    <property type="entry name" value="DUF223"/>
    <property type="match status" value="1"/>
</dbReference>
<organism evidence="3 4">
    <name type="scientific">Coptis chinensis</name>
    <dbReference type="NCBI Taxonomy" id="261450"/>
    <lineage>
        <taxon>Eukaryota</taxon>
        <taxon>Viridiplantae</taxon>
        <taxon>Streptophyta</taxon>
        <taxon>Embryophyta</taxon>
        <taxon>Tracheophyta</taxon>
        <taxon>Spermatophyta</taxon>
        <taxon>Magnoliopsida</taxon>
        <taxon>Ranunculales</taxon>
        <taxon>Ranunculaceae</taxon>
        <taxon>Coptidoideae</taxon>
        <taxon>Coptis</taxon>
    </lineage>
</organism>
<protein>
    <recommendedName>
        <fullName evidence="2">Replication protein A 70 kDa DNA-binding subunit B/D first OB fold domain-containing protein</fullName>
    </recommendedName>
</protein>
<dbReference type="EMBL" id="JADFTS010000004">
    <property type="protein sequence ID" value="KAF9609491.1"/>
    <property type="molecule type" value="Genomic_DNA"/>
</dbReference>
<dbReference type="OrthoDB" id="675205at2759"/>
<feature type="region of interest" description="Disordered" evidence="1">
    <location>
        <begin position="43"/>
        <end position="86"/>
    </location>
</feature>
<dbReference type="InterPro" id="IPR003871">
    <property type="entry name" value="RFA1B/D_OB_1st"/>
</dbReference>
<dbReference type="PANTHER" id="PTHR47165:SF4">
    <property type="entry name" value="OS03G0429900 PROTEIN"/>
    <property type="match status" value="1"/>
</dbReference>
<evidence type="ECO:0000259" key="2">
    <source>
        <dbReference type="Pfam" id="PF02721"/>
    </source>
</evidence>
<dbReference type="PANTHER" id="PTHR47165">
    <property type="entry name" value="OS03G0429900 PROTEIN"/>
    <property type="match status" value="1"/>
</dbReference>
<evidence type="ECO:0000256" key="1">
    <source>
        <dbReference type="SAM" id="MobiDB-lite"/>
    </source>
</evidence>
<accession>A0A835M3L5</accession>